<evidence type="ECO:0000256" key="10">
    <source>
        <dbReference type="SAM" id="Phobius"/>
    </source>
</evidence>
<reference evidence="13" key="1">
    <citation type="submission" date="2025-08" db="UniProtKB">
        <authorList>
            <consortium name="RefSeq"/>
        </authorList>
    </citation>
    <scope>IDENTIFICATION</scope>
</reference>
<evidence type="ECO:0000256" key="9">
    <source>
        <dbReference type="SAM" id="MobiDB-lite"/>
    </source>
</evidence>
<sequence length="388" mass="44125">MGDSMIPADLFSTPTALVTGGGEADDGEEATKRRSPERFKFEIPFLTSVFVLGLVGNLFVLVVYSRKRYRRSNAALYILNLALGDMLALAVVLFHITEFFKVTWPSLWRDDLQCKVHRYFRFVAFDLTVFNMVAIAIDRYFAVVHPLRFRLTFTARRTKIICVGIWFLAVLAAIPTPFMFEAFHNNDTSLVAVTYTGKLPFACKVVVPFGPWWPEFKSVYLNIVLFYVPTILTVVIYVVIIVSIRRVNRPQHTTGSNATDADLRRRKVKGWKSARTLLVVFLAYVVCYGSFATYNVLSRYAPGATVPPELYNVCLLLPFANSCMNPIIYSFVTSSFRKACRELLCRKRRTRILDRNTASRDDVLGPGIVLKLRVVNNSNYSNDGIFCY</sequence>
<protein>
    <submittedName>
        <fullName evidence="13">Kappa-type opioid receptor-like</fullName>
    </submittedName>
</protein>
<dbReference type="PROSITE" id="PS00237">
    <property type="entry name" value="G_PROTEIN_RECEP_F1_1"/>
    <property type="match status" value="1"/>
</dbReference>
<dbReference type="OMA" id="LFHITEF"/>
<dbReference type="RefSeq" id="XP_022104187.1">
    <property type="nucleotide sequence ID" value="XM_022248495.1"/>
</dbReference>
<comment type="similarity">
    <text evidence="8">Belongs to the G-protein coupled receptor 1 family.</text>
</comment>
<feature type="transmembrane region" description="Helical" evidence="10">
    <location>
        <begin position="43"/>
        <end position="64"/>
    </location>
</feature>
<feature type="transmembrane region" description="Helical" evidence="10">
    <location>
        <begin position="274"/>
        <end position="298"/>
    </location>
</feature>
<proteinExistence type="inferred from homology"/>
<keyword evidence="12" id="KW-1185">Reference proteome</keyword>
<evidence type="ECO:0000256" key="3">
    <source>
        <dbReference type="ARBA" id="ARBA00022989"/>
    </source>
</evidence>
<organism evidence="12 13">
    <name type="scientific">Acanthaster planci</name>
    <name type="common">Crown-of-thorns starfish</name>
    <dbReference type="NCBI Taxonomy" id="133434"/>
    <lineage>
        <taxon>Eukaryota</taxon>
        <taxon>Metazoa</taxon>
        <taxon>Echinodermata</taxon>
        <taxon>Eleutherozoa</taxon>
        <taxon>Asterozoa</taxon>
        <taxon>Asteroidea</taxon>
        <taxon>Valvatacea</taxon>
        <taxon>Valvatida</taxon>
        <taxon>Acanthasteridae</taxon>
        <taxon>Acanthaster</taxon>
    </lineage>
</organism>
<evidence type="ECO:0000259" key="11">
    <source>
        <dbReference type="PROSITE" id="PS50262"/>
    </source>
</evidence>
<keyword evidence="3 10" id="KW-1133">Transmembrane helix</keyword>
<feature type="transmembrane region" description="Helical" evidence="10">
    <location>
        <begin position="116"/>
        <end position="137"/>
    </location>
</feature>
<dbReference type="SUPFAM" id="SSF81321">
    <property type="entry name" value="Family A G protein-coupled receptor-like"/>
    <property type="match status" value="1"/>
</dbReference>
<dbReference type="InterPro" id="IPR017452">
    <property type="entry name" value="GPCR_Rhodpsn_7TM"/>
</dbReference>
<dbReference type="CDD" id="cd00637">
    <property type="entry name" value="7tm_classA_rhodopsin-like"/>
    <property type="match status" value="1"/>
</dbReference>
<keyword evidence="2 8" id="KW-0812">Transmembrane</keyword>
<evidence type="ECO:0000313" key="12">
    <source>
        <dbReference type="Proteomes" id="UP000694845"/>
    </source>
</evidence>
<gene>
    <name evidence="13" type="primary">LOC110986550</name>
</gene>
<evidence type="ECO:0000256" key="1">
    <source>
        <dbReference type="ARBA" id="ARBA00004141"/>
    </source>
</evidence>
<evidence type="ECO:0000313" key="13">
    <source>
        <dbReference type="RefSeq" id="XP_022104187.1"/>
    </source>
</evidence>
<feature type="transmembrane region" description="Helical" evidence="10">
    <location>
        <begin position="76"/>
        <end position="96"/>
    </location>
</feature>
<dbReference type="GeneID" id="110986550"/>
<keyword evidence="6 8" id="KW-0675">Receptor</keyword>
<dbReference type="OrthoDB" id="2132067at2759"/>
<dbReference type="Gene3D" id="1.20.1070.10">
    <property type="entry name" value="Rhodopsin 7-helix transmembrane proteins"/>
    <property type="match status" value="1"/>
</dbReference>
<dbReference type="PRINTS" id="PR00237">
    <property type="entry name" value="GPCRRHODOPSN"/>
</dbReference>
<keyword evidence="5 10" id="KW-0472">Membrane</keyword>
<feature type="transmembrane region" description="Helical" evidence="10">
    <location>
        <begin position="219"/>
        <end position="242"/>
    </location>
</feature>
<dbReference type="Pfam" id="PF00001">
    <property type="entry name" value="7tm_1"/>
    <property type="match status" value="1"/>
</dbReference>
<keyword evidence="4 8" id="KW-0297">G-protein coupled receptor</keyword>
<evidence type="ECO:0000256" key="5">
    <source>
        <dbReference type="ARBA" id="ARBA00023136"/>
    </source>
</evidence>
<feature type="region of interest" description="Disordered" evidence="9">
    <location>
        <begin position="13"/>
        <end position="33"/>
    </location>
</feature>
<dbReference type="GO" id="GO:0005886">
    <property type="term" value="C:plasma membrane"/>
    <property type="evidence" value="ECO:0007669"/>
    <property type="project" value="TreeGrafter"/>
</dbReference>
<evidence type="ECO:0000256" key="6">
    <source>
        <dbReference type="ARBA" id="ARBA00023170"/>
    </source>
</evidence>
<accession>A0A8B7ZGQ7</accession>
<feature type="transmembrane region" description="Helical" evidence="10">
    <location>
        <begin position="310"/>
        <end position="332"/>
    </location>
</feature>
<name>A0A8B7ZGQ7_ACAPL</name>
<dbReference type="GO" id="GO:0004930">
    <property type="term" value="F:G protein-coupled receptor activity"/>
    <property type="evidence" value="ECO:0007669"/>
    <property type="project" value="UniProtKB-KW"/>
</dbReference>
<feature type="domain" description="G-protein coupled receptors family 1 profile" evidence="11">
    <location>
        <begin position="56"/>
        <end position="329"/>
    </location>
</feature>
<dbReference type="PANTHER" id="PTHR45695">
    <property type="entry name" value="LEUCOKININ RECEPTOR-RELATED"/>
    <property type="match status" value="1"/>
</dbReference>
<evidence type="ECO:0000256" key="7">
    <source>
        <dbReference type="ARBA" id="ARBA00023224"/>
    </source>
</evidence>
<feature type="transmembrane region" description="Helical" evidence="10">
    <location>
        <begin position="158"/>
        <end position="180"/>
    </location>
</feature>
<dbReference type="PROSITE" id="PS50262">
    <property type="entry name" value="G_PROTEIN_RECEP_F1_2"/>
    <property type="match status" value="1"/>
</dbReference>
<comment type="subcellular location">
    <subcellularLocation>
        <location evidence="1">Membrane</location>
        <topology evidence="1">Multi-pass membrane protein</topology>
    </subcellularLocation>
</comment>
<dbReference type="InterPro" id="IPR000276">
    <property type="entry name" value="GPCR_Rhodpsn"/>
</dbReference>
<dbReference type="KEGG" id="aplc:110986550"/>
<evidence type="ECO:0000256" key="4">
    <source>
        <dbReference type="ARBA" id="ARBA00023040"/>
    </source>
</evidence>
<keyword evidence="7 8" id="KW-0807">Transducer</keyword>
<evidence type="ECO:0000256" key="2">
    <source>
        <dbReference type="ARBA" id="ARBA00022692"/>
    </source>
</evidence>
<evidence type="ECO:0000256" key="8">
    <source>
        <dbReference type="RuleBase" id="RU000688"/>
    </source>
</evidence>
<dbReference type="Proteomes" id="UP000694845">
    <property type="component" value="Unplaced"/>
</dbReference>
<dbReference type="PANTHER" id="PTHR45695:SF22">
    <property type="entry name" value="G-PROTEIN COUPLED RECEPTORS FAMILY 1 PROFILE DOMAIN-CONTAINING PROTEIN"/>
    <property type="match status" value="1"/>
</dbReference>
<dbReference type="AlphaFoldDB" id="A0A8B7ZGQ7"/>